<keyword evidence="3" id="KW-1185">Reference proteome</keyword>
<feature type="compositionally biased region" description="Basic and acidic residues" evidence="1">
    <location>
        <begin position="1"/>
        <end position="12"/>
    </location>
</feature>
<dbReference type="Proteomes" id="UP001165120">
    <property type="component" value="Unassembled WGS sequence"/>
</dbReference>
<feature type="region of interest" description="Disordered" evidence="1">
    <location>
        <begin position="366"/>
        <end position="399"/>
    </location>
</feature>
<feature type="region of interest" description="Disordered" evidence="1">
    <location>
        <begin position="127"/>
        <end position="160"/>
    </location>
</feature>
<gene>
    <name evidence="2" type="ORF">Cboi02_000168000</name>
</gene>
<name>A0A9W6SYD0_CANBO</name>
<sequence>MDRKVSKIERQGKPKKKQVKDKLMRGAAVAAVAANAASTSVTKVKIEPTTDPAEDERILNAAVLSTPKVMIKNECLTPILDNRYTAGKNNFVGKYKESTDIEKHRKEEETSKFTTFQFSQNIFNPKGAARKRSLQSETDLAKKEKNSQGNNKSIQKKQSTIYDTSSKDVYLNPKKIKLEEDPLSKTKQTASTSPTASLSKFQSFFVKLPVSNGLSSTPNNINSIIFEGDLENEDQGISNISITTAGTKEGGITNILQPNAYGDEKRVNNDQIIEEENSIIMEEELLLRQGRSRKRQLRQTNENRNKKIDLDVESSFFQGLNTPCLGSKQFMKGPIAEAQNLNLLDQDNFSKEATELSEIIDSAQCTETRERNNRSNKASSIEDKRCEPPEKYKASSSTNEDIIDKQELQQSLFGAFENKAQEGNAESDLNAHQLLFLEYATADIQEWSMEGFKIIQEYESLIKESIRTRIKMNERFAKAMQVLDEHCFGMENHGELLKDRTKIMEQYCCKIIDEMS</sequence>
<feature type="region of interest" description="Disordered" evidence="1">
    <location>
        <begin position="1"/>
        <end position="21"/>
    </location>
</feature>
<dbReference type="AlphaFoldDB" id="A0A9W6SYD0"/>
<dbReference type="EMBL" id="BSXN01000422">
    <property type="protein sequence ID" value="GME68477.1"/>
    <property type="molecule type" value="Genomic_DNA"/>
</dbReference>
<protein>
    <submittedName>
        <fullName evidence="2">Unnamed protein product</fullName>
    </submittedName>
</protein>
<evidence type="ECO:0000256" key="1">
    <source>
        <dbReference type="SAM" id="MobiDB-lite"/>
    </source>
</evidence>
<evidence type="ECO:0000313" key="2">
    <source>
        <dbReference type="EMBL" id="GME68477.1"/>
    </source>
</evidence>
<reference evidence="2" key="1">
    <citation type="submission" date="2023-04" db="EMBL/GenBank/DDBJ databases">
        <title>Candida boidinii NBRC 10035.</title>
        <authorList>
            <person name="Ichikawa N."/>
            <person name="Sato H."/>
            <person name="Tonouchi N."/>
        </authorList>
    </citation>
    <scope>NUCLEOTIDE SEQUENCE</scope>
    <source>
        <strain evidence="2">NBRC 10035</strain>
    </source>
</reference>
<feature type="compositionally biased region" description="Basic and acidic residues" evidence="1">
    <location>
        <begin position="380"/>
        <end position="393"/>
    </location>
</feature>
<comment type="caution">
    <text evidence="2">The sequence shown here is derived from an EMBL/GenBank/DDBJ whole genome shotgun (WGS) entry which is preliminary data.</text>
</comment>
<feature type="compositionally biased region" description="Polar residues" evidence="1">
    <location>
        <begin position="147"/>
        <end position="160"/>
    </location>
</feature>
<organism evidence="2 3">
    <name type="scientific">Candida boidinii</name>
    <name type="common">Yeast</name>
    <dbReference type="NCBI Taxonomy" id="5477"/>
    <lineage>
        <taxon>Eukaryota</taxon>
        <taxon>Fungi</taxon>
        <taxon>Dikarya</taxon>
        <taxon>Ascomycota</taxon>
        <taxon>Saccharomycotina</taxon>
        <taxon>Pichiomycetes</taxon>
        <taxon>Pichiales</taxon>
        <taxon>Pichiaceae</taxon>
        <taxon>Ogataea</taxon>
        <taxon>Ogataea/Candida clade</taxon>
    </lineage>
</organism>
<accession>A0A9W6SYD0</accession>
<evidence type="ECO:0000313" key="3">
    <source>
        <dbReference type="Proteomes" id="UP001165120"/>
    </source>
</evidence>
<proteinExistence type="predicted"/>